<dbReference type="Proteomes" id="UP001611075">
    <property type="component" value="Unassembled WGS sequence"/>
</dbReference>
<keyword evidence="2" id="KW-1185">Reference proteome</keyword>
<reference evidence="1 2" key="1">
    <citation type="submission" date="2024-10" db="EMBL/GenBank/DDBJ databases">
        <title>The Natural Products Discovery Center: Release of the First 8490 Sequenced Strains for Exploring Actinobacteria Biosynthetic Diversity.</title>
        <authorList>
            <person name="Kalkreuter E."/>
            <person name="Kautsar S.A."/>
            <person name="Yang D."/>
            <person name="Bader C.D."/>
            <person name="Teijaro C.N."/>
            <person name="Fluegel L."/>
            <person name="Davis C.M."/>
            <person name="Simpson J.R."/>
            <person name="Lauterbach L."/>
            <person name="Steele A.D."/>
            <person name="Gui C."/>
            <person name="Meng S."/>
            <person name="Li G."/>
            <person name="Viehrig K."/>
            <person name="Ye F."/>
            <person name="Su P."/>
            <person name="Kiefer A.F."/>
            <person name="Nichols A."/>
            <person name="Cepeda A.J."/>
            <person name="Yan W."/>
            <person name="Fan B."/>
            <person name="Jiang Y."/>
            <person name="Adhikari A."/>
            <person name="Zheng C.-J."/>
            <person name="Schuster L."/>
            <person name="Cowan T.M."/>
            <person name="Smanski M.J."/>
            <person name="Chevrette M.G."/>
            <person name="De Carvalho L.P.S."/>
            <person name="Shen B."/>
        </authorList>
    </citation>
    <scope>NUCLEOTIDE SEQUENCE [LARGE SCALE GENOMIC DNA]</scope>
    <source>
        <strain evidence="1 2">NPDC021253</strain>
    </source>
</reference>
<accession>A0ABW7SH36</accession>
<dbReference type="RefSeq" id="WP_387020260.1">
    <property type="nucleotide sequence ID" value="NZ_JBIRPU010000004.1"/>
</dbReference>
<proteinExistence type="predicted"/>
<evidence type="ECO:0000313" key="1">
    <source>
        <dbReference type="EMBL" id="MFI0793010.1"/>
    </source>
</evidence>
<organism evidence="1 2">
    <name type="scientific">Micromonospora rubida</name>
    <dbReference type="NCBI Taxonomy" id="2697657"/>
    <lineage>
        <taxon>Bacteria</taxon>
        <taxon>Bacillati</taxon>
        <taxon>Actinomycetota</taxon>
        <taxon>Actinomycetes</taxon>
        <taxon>Micromonosporales</taxon>
        <taxon>Micromonosporaceae</taxon>
        <taxon>Micromonospora</taxon>
    </lineage>
</organism>
<protein>
    <submittedName>
        <fullName evidence="1">Uncharacterized protein</fullName>
    </submittedName>
</protein>
<sequence>MRSQPEQPTAGVLDDLTHALPLIGRHLTAAAPADGNAAPIVAITGPHTTITVERGPHASHRITIDIHARRAA</sequence>
<evidence type="ECO:0000313" key="2">
    <source>
        <dbReference type="Proteomes" id="UP001611075"/>
    </source>
</evidence>
<name>A0ABW7SH36_9ACTN</name>
<comment type="caution">
    <text evidence="1">The sequence shown here is derived from an EMBL/GenBank/DDBJ whole genome shotgun (WGS) entry which is preliminary data.</text>
</comment>
<gene>
    <name evidence="1" type="ORF">ACH4OY_09965</name>
</gene>
<dbReference type="EMBL" id="JBIRPU010000004">
    <property type="protein sequence ID" value="MFI0793010.1"/>
    <property type="molecule type" value="Genomic_DNA"/>
</dbReference>